<evidence type="ECO:0008006" key="3">
    <source>
        <dbReference type="Google" id="ProtNLM"/>
    </source>
</evidence>
<dbReference type="AlphaFoldDB" id="A0A2M8P739"/>
<organism evidence="1 2">
    <name type="scientific">Candidatus Thermofonsia Clade 1 bacterium</name>
    <dbReference type="NCBI Taxonomy" id="2364210"/>
    <lineage>
        <taxon>Bacteria</taxon>
        <taxon>Bacillati</taxon>
        <taxon>Chloroflexota</taxon>
        <taxon>Candidatus Thermofontia</taxon>
        <taxon>Candidatus Thermofonsia Clade 1</taxon>
    </lineage>
</organism>
<evidence type="ECO:0000313" key="2">
    <source>
        <dbReference type="Proteomes" id="UP000229681"/>
    </source>
</evidence>
<reference evidence="1 2" key="1">
    <citation type="submission" date="2017-11" db="EMBL/GenBank/DDBJ databases">
        <title>Evolution of Phototrophy in the Chloroflexi Phylum Driven by Horizontal Gene Transfer.</title>
        <authorList>
            <person name="Ward L.M."/>
            <person name="Hemp J."/>
            <person name="Shih P.M."/>
            <person name="Mcglynn S.E."/>
            <person name="Fischer W."/>
        </authorList>
    </citation>
    <scope>NUCLEOTIDE SEQUENCE [LARGE SCALE GENOMIC DNA]</scope>
    <source>
        <strain evidence="1">JP3_13</strain>
    </source>
</reference>
<name>A0A2M8P739_9CHLR</name>
<proteinExistence type="predicted"/>
<protein>
    <recommendedName>
        <fullName evidence="3">Prevent-host-death protein</fullName>
    </recommendedName>
</protein>
<evidence type="ECO:0000313" key="1">
    <source>
        <dbReference type="EMBL" id="PJF33365.1"/>
    </source>
</evidence>
<dbReference type="Proteomes" id="UP000229681">
    <property type="component" value="Unassembled WGS sequence"/>
</dbReference>
<feature type="non-terminal residue" evidence="1">
    <location>
        <position position="64"/>
    </location>
</feature>
<accession>A0A2M8P739</accession>
<sequence>MSGLDFLQSVQFVTAKGKRLAVLDAEDWEALIEWLETLEDVHIARQASTELKAADGDRQRAGWK</sequence>
<comment type="caution">
    <text evidence="1">The sequence shown here is derived from an EMBL/GenBank/DDBJ whole genome shotgun (WGS) entry which is preliminary data.</text>
</comment>
<dbReference type="EMBL" id="PGTM01000982">
    <property type="protein sequence ID" value="PJF33365.1"/>
    <property type="molecule type" value="Genomic_DNA"/>
</dbReference>
<gene>
    <name evidence="1" type="ORF">CUN49_18745</name>
</gene>